<dbReference type="CDD" id="cd00093">
    <property type="entry name" value="HTH_XRE"/>
    <property type="match status" value="1"/>
</dbReference>
<evidence type="ECO:0000313" key="3">
    <source>
        <dbReference type="EMBL" id="EAE2899344.1"/>
    </source>
</evidence>
<dbReference type="PROSITE" id="PS50943">
    <property type="entry name" value="HTH_CROC1"/>
    <property type="match status" value="1"/>
</dbReference>
<feature type="domain" description="HTH cro/C1-type" evidence="1">
    <location>
        <begin position="7"/>
        <end position="59"/>
    </location>
</feature>
<dbReference type="Proteomes" id="UP000371553">
    <property type="component" value="Unassembled WGS sequence"/>
</dbReference>
<dbReference type="InterPro" id="IPR010982">
    <property type="entry name" value="Lambda_DNA-bd_dom_sf"/>
</dbReference>
<comment type="caution">
    <text evidence="3">The sequence shown here is derived from an EMBL/GenBank/DDBJ whole genome shotgun (WGS) entry which is preliminary data.</text>
</comment>
<evidence type="ECO:0000259" key="1">
    <source>
        <dbReference type="PROSITE" id="PS50943"/>
    </source>
</evidence>
<reference evidence="5 7" key="2">
    <citation type="submission" date="2019-03" db="EMBL/GenBank/DDBJ databases">
        <authorList>
            <person name="Ashton P.M."/>
            <person name="Dallman T."/>
            <person name="Nair S."/>
            <person name="De Pinna E."/>
            <person name="Peters T."/>
            <person name="Grant K."/>
        </authorList>
    </citation>
    <scope>NUCLEOTIDE SEQUENCE [LARGE SCALE GENOMIC DNA]</scope>
    <source>
        <strain evidence="3">RL15000271</strain>
        <strain evidence="4">RL15000440</strain>
    </source>
</reference>
<dbReference type="EMBL" id="AAASTI010000005">
    <property type="protein sequence ID" value="EAE5604438.1"/>
    <property type="molecule type" value="Genomic_DNA"/>
</dbReference>
<reference evidence="2 6" key="1">
    <citation type="submission" date="2018-06" db="EMBL/GenBank/DDBJ databases">
        <authorList>
            <consortium name="GenomeTrakr: Next Generation Sequencing Network for Food Pathogen Tracability"/>
        </authorList>
    </citation>
    <scope>NUCLEOTIDE SEQUENCE [LARGE SCALE GENOMIC DNA]</scope>
    <source>
        <strain evidence="2 6">NYAG13B12507-5</strain>
    </source>
</reference>
<name>A0A475JN39_LISMN</name>
<dbReference type="GO" id="GO:0003677">
    <property type="term" value="F:DNA binding"/>
    <property type="evidence" value="ECO:0007669"/>
    <property type="project" value="InterPro"/>
</dbReference>
<dbReference type="Proteomes" id="UP000332711">
    <property type="component" value="Unassembled WGS sequence"/>
</dbReference>
<organism evidence="3 7">
    <name type="scientific">Listeria monocytogenes</name>
    <dbReference type="NCBI Taxonomy" id="1639"/>
    <lineage>
        <taxon>Bacteria</taxon>
        <taxon>Bacillati</taxon>
        <taxon>Bacillota</taxon>
        <taxon>Bacilli</taxon>
        <taxon>Bacillales</taxon>
        <taxon>Listeriaceae</taxon>
        <taxon>Listeria</taxon>
    </lineage>
</organism>
<dbReference type="SUPFAM" id="SSF47413">
    <property type="entry name" value="lambda repressor-like DNA-binding domains"/>
    <property type="match status" value="1"/>
</dbReference>
<evidence type="ECO:0000313" key="2">
    <source>
        <dbReference type="EMBL" id="EAD8145575.1"/>
    </source>
</evidence>
<dbReference type="Proteomes" id="UP000401273">
    <property type="component" value="Unassembled WGS sequence"/>
</dbReference>
<dbReference type="EMBL" id="AAAPCR010000004">
    <property type="protein sequence ID" value="EAD8145575.1"/>
    <property type="molecule type" value="Genomic_DNA"/>
</dbReference>
<evidence type="ECO:0000313" key="5">
    <source>
        <dbReference type="Proteomes" id="UP000332711"/>
    </source>
</evidence>
<dbReference type="EMBL" id="AAARLF010000020">
    <property type="protein sequence ID" value="EAE2899344.1"/>
    <property type="molecule type" value="Genomic_DNA"/>
</dbReference>
<gene>
    <name evidence="2" type="ORF">CD20_05770</name>
    <name evidence="3" type="ORF">E1W43_15530</name>
    <name evidence="4" type="ORF">E1X78_09975</name>
</gene>
<dbReference type="Pfam" id="PF13443">
    <property type="entry name" value="HTH_26"/>
    <property type="match status" value="1"/>
</dbReference>
<dbReference type="InterPro" id="IPR001387">
    <property type="entry name" value="Cro/C1-type_HTH"/>
</dbReference>
<sequence length="109" mass="12898">MTIVERIKKLCSAHKITIAELERRTELKNSTIYRWDTNKPSIDKIQKVADFFDVSVDYLLGRGSDAEFEAFQDDPELQLFMRELADSPEERLRQLRGIWEVLKQEHKND</sequence>
<dbReference type="SMART" id="SM00530">
    <property type="entry name" value="HTH_XRE"/>
    <property type="match status" value="1"/>
</dbReference>
<dbReference type="RefSeq" id="WP_039120231.1">
    <property type="nucleotide sequence ID" value="NZ_CADEHJ010000001.1"/>
</dbReference>
<evidence type="ECO:0000313" key="7">
    <source>
        <dbReference type="Proteomes" id="UP000401273"/>
    </source>
</evidence>
<dbReference type="Gene3D" id="1.10.260.40">
    <property type="entry name" value="lambda repressor-like DNA-binding domains"/>
    <property type="match status" value="1"/>
</dbReference>
<evidence type="ECO:0000313" key="4">
    <source>
        <dbReference type="EMBL" id="EAE5604438.1"/>
    </source>
</evidence>
<dbReference type="AlphaFoldDB" id="A0A475JN39"/>
<accession>A0A475JN39</accession>
<protein>
    <submittedName>
        <fullName evidence="3">XRE family transcriptional regulator</fullName>
    </submittedName>
</protein>
<proteinExistence type="predicted"/>
<evidence type="ECO:0000313" key="6">
    <source>
        <dbReference type="Proteomes" id="UP000371553"/>
    </source>
</evidence>